<keyword evidence="1" id="KW-1133">Transmembrane helix</keyword>
<sequence length="282" mass="32275">LGVPPGGTNPRLYIAVRHAGTPPSHDEGLNRTSVLGVIEALVSIAVLISATQQVVWKNGGSHHCMENFLRDCLIFQFSHFSTTLTFDYILIIMMIFVLFSIFLLFCGILFDTSCLLLPHILMQGIFLLFSIGYFCLYAASYFYVTLTSIETMLIQLVNRFLERMWLATLLLALSGFQSYLFSAVIRCSMYISTIEDHRRRRESAFERCSERVRIAKENGLWRTTSWGGGFQQYKGQYDEDRPKKTSKEKGIHVQWSLQRQNVADEDEPVVQVQYVSITNPLQ</sequence>
<accession>A0A158P9K9</accession>
<evidence type="ECO:0000313" key="2">
    <source>
        <dbReference type="Proteomes" id="UP000035642"/>
    </source>
</evidence>
<protein>
    <submittedName>
        <fullName evidence="3">MARVEL domain-containing protein</fullName>
    </submittedName>
</protein>
<organism evidence="2 3">
    <name type="scientific">Angiostrongylus cantonensis</name>
    <name type="common">Rat lungworm</name>
    <dbReference type="NCBI Taxonomy" id="6313"/>
    <lineage>
        <taxon>Eukaryota</taxon>
        <taxon>Metazoa</taxon>
        <taxon>Ecdysozoa</taxon>
        <taxon>Nematoda</taxon>
        <taxon>Chromadorea</taxon>
        <taxon>Rhabditida</taxon>
        <taxon>Rhabditina</taxon>
        <taxon>Rhabditomorpha</taxon>
        <taxon>Strongyloidea</taxon>
        <taxon>Metastrongylidae</taxon>
        <taxon>Angiostrongylus</taxon>
    </lineage>
</organism>
<reference evidence="2" key="1">
    <citation type="submission" date="2012-09" db="EMBL/GenBank/DDBJ databases">
        <authorList>
            <person name="Martin A.A."/>
        </authorList>
    </citation>
    <scope>NUCLEOTIDE SEQUENCE</scope>
</reference>
<keyword evidence="2" id="KW-1185">Reference proteome</keyword>
<dbReference type="WBParaSite" id="ACAC_0000836801-mRNA-1">
    <property type="protein sequence ID" value="ACAC_0000836801-mRNA-1"/>
    <property type="gene ID" value="ACAC_0000836801"/>
</dbReference>
<name>A0A158P9K9_ANGCA</name>
<proteinExistence type="predicted"/>
<evidence type="ECO:0000256" key="1">
    <source>
        <dbReference type="SAM" id="Phobius"/>
    </source>
</evidence>
<feature type="transmembrane region" description="Helical" evidence="1">
    <location>
        <begin position="164"/>
        <end position="191"/>
    </location>
</feature>
<keyword evidence="1" id="KW-0812">Transmembrane</keyword>
<dbReference type="AlphaFoldDB" id="A0A158P9K9"/>
<feature type="transmembrane region" description="Helical" evidence="1">
    <location>
        <begin position="88"/>
        <end position="110"/>
    </location>
</feature>
<evidence type="ECO:0000313" key="3">
    <source>
        <dbReference type="WBParaSite" id="ACAC_0000836801-mRNA-1"/>
    </source>
</evidence>
<feature type="transmembrane region" description="Helical" evidence="1">
    <location>
        <begin position="122"/>
        <end position="144"/>
    </location>
</feature>
<dbReference type="Proteomes" id="UP000035642">
    <property type="component" value="Unassembled WGS sequence"/>
</dbReference>
<keyword evidence="1" id="KW-0472">Membrane</keyword>
<reference evidence="3" key="2">
    <citation type="submission" date="2016-04" db="UniProtKB">
        <authorList>
            <consortium name="WormBaseParasite"/>
        </authorList>
    </citation>
    <scope>IDENTIFICATION</scope>
</reference>